<evidence type="ECO:0000256" key="2">
    <source>
        <dbReference type="SAM" id="MobiDB-lite"/>
    </source>
</evidence>
<comment type="function">
    <text evidence="1">Required for 60S pre-ribosomal subunits export to the cytoplasm.</text>
</comment>
<dbReference type="Proteomes" id="UP000077755">
    <property type="component" value="Chromosome 2"/>
</dbReference>
<keyword evidence="1" id="KW-0653">Protein transport</keyword>
<comment type="similarity">
    <text evidence="1">Belongs to the SDA1 family.</text>
</comment>
<keyword evidence="1" id="KW-0813">Transport</keyword>
<gene>
    <name evidence="4" type="ORF">DCAR_007035</name>
    <name evidence="5" type="ORF">DCAR_0207947</name>
</gene>
<feature type="compositionally biased region" description="Basic and acidic residues" evidence="2">
    <location>
        <begin position="763"/>
        <end position="774"/>
    </location>
</feature>
<feature type="compositionally biased region" description="Basic residues" evidence="2">
    <location>
        <begin position="816"/>
        <end position="832"/>
    </location>
</feature>
<organism evidence="4">
    <name type="scientific">Daucus carota subsp. sativus</name>
    <name type="common">Carrot</name>
    <dbReference type="NCBI Taxonomy" id="79200"/>
    <lineage>
        <taxon>Eukaryota</taxon>
        <taxon>Viridiplantae</taxon>
        <taxon>Streptophyta</taxon>
        <taxon>Embryophyta</taxon>
        <taxon>Tracheophyta</taxon>
        <taxon>Spermatophyta</taxon>
        <taxon>Magnoliopsida</taxon>
        <taxon>eudicotyledons</taxon>
        <taxon>Gunneridae</taxon>
        <taxon>Pentapetalae</taxon>
        <taxon>asterids</taxon>
        <taxon>campanulids</taxon>
        <taxon>Apiales</taxon>
        <taxon>Apiaceae</taxon>
        <taxon>Apioideae</taxon>
        <taxon>Scandiceae</taxon>
        <taxon>Daucinae</taxon>
        <taxon>Daucus</taxon>
        <taxon>Daucus sect. Daucus</taxon>
    </lineage>
</organism>
<dbReference type="OMA" id="AMYKTYK"/>
<reference evidence="4" key="1">
    <citation type="journal article" date="2016" name="Nat. Genet.">
        <title>A high-quality carrot genome assembly provides new insights into carotenoid accumulation and asterid genome evolution.</title>
        <authorList>
            <person name="Iorizzo M."/>
            <person name="Ellison S."/>
            <person name="Senalik D."/>
            <person name="Zeng P."/>
            <person name="Satapoomin P."/>
            <person name="Huang J."/>
            <person name="Bowman M."/>
            <person name="Iovene M."/>
            <person name="Sanseverino W."/>
            <person name="Cavagnaro P."/>
            <person name="Yildiz M."/>
            <person name="Macko-Podgorni A."/>
            <person name="Moranska E."/>
            <person name="Grzebelus E."/>
            <person name="Grzebelus D."/>
            <person name="Ashrafi H."/>
            <person name="Zheng Z."/>
            <person name="Cheng S."/>
            <person name="Spooner D."/>
            <person name="Van Deynze A."/>
            <person name="Simon P."/>
        </authorList>
    </citation>
    <scope>NUCLEOTIDE SEQUENCE [LARGE SCALE GENOMIC DNA]</scope>
    <source>
        <tissue evidence="4">Leaf</tissue>
    </source>
</reference>
<feature type="region of interest" description="Disordered" evidence="2">
    <location>
        <begin position="1"/>
        <end position="21"/>
    </location>
</feature>
<feature type="region of interest" description="Disordered" evidence="2">
    <location>
        <begin position="521"/>
        <end position="655"/>
    </location>
</feature>
<feature type="region of interest" description="Disordered" evidence="2">
    <location>
        <begin position="763"/>
        <end position="832"/>
    </location>
</feature>
<keyword evidence="1" id="KW-0690">Ribosome biogenesis</keyword>
<feature type="compositionally biased region" description="Polar residues" evidence="2">
    <location>
        <begin position="559"/>
        <end position="570"/>
    </location>
</feature>
<dbReference type="InterPro" id="IPR016024">
    <property type="entry name" value="ARM-type_fold"/>
</dbReference>
<comment type="subcellular location">
    <subcellularLocation>
        <location evidence="1">Nucleus</location>
        <location evidence="1">Nucleolus</location>
    </subcellularLocation>
</comment>
<dbReference type="EMBL" id="CP093344">
    <property type="protein sequence ID" value="WOG88712.1"/>
    <property type="molecule type" value="Genomic_DNA"/>
</dbReference>
<protein>
    <recommendedName>
        <fullName evidence="1">Protein SDA1</fullName>
    </recommendedName>
</protein>
<dbReference type="PANTHER" id="PTHR12730">
    <property type="entry name" value="HSDA/SDA1-RELATED"/>
    <property type="match status" value="1"/>
</dbReference>
<dbReference type="InterPro" id="IPR027312">
    <property type="entry name" value="Sda1"/>
</dbReference>
<dbReference type="GO" id="GO:0005730">
    <property type="term" value="C:nucleolus"/>
    <property type="evidence" value="ECO:0007669"/>
    <property type="project" value="UniProtKB-SubCell"/>
</dbReference>
<dbReference type="EMBL" id="LNRQ01000002">
    <property type="protein sequence ID" value="KZN06198.1"/>
    <property type="molecule type" value="Genomic_DNA"/>
</dbReference>
<dbReference type="PANTHER" id="PTHR12730:SF0">
    <property type="entry name" value="PROTEIN SDA1 HOMOLOG"/>
    <property type="match status" value="1"/>
</dbReference>
<dbReference type="Pfam" id="PF08158">
    <property type="entry name" value="SDA1_HEAT"/>
    <property type="match status" value="1"/>
</dbReference>
<feature type="domain" description="SDA1 N-terminal" evidence="3">
    <location>
        <begin position="91"/>
        <end position="464"/>
    </location>
</feature>
<dbReference type="STRING" id="79200.A0A166E7G9"/>
<name>A0A166E7G9_DAUCS</name>
<dbReference type="GO" id="GO:0000055">
    <property type="term" value="P:ribosomal large subunit export from nucleus"/>
    <property type="evidence" value="ECO:0007669"/>
    <property type="project" value="UniProtKB-UniRule"/>
</dbReference>
<evidence type="ECO:0000313" key="5">
    <source>
        <dbReference type="EMBL" id="WOG88712.1"/>
    </source>
</evidence>
<dbReference type="OrthoDB" id="2196187at2759"/>
<dbReference type="AlphaFoldDB" id="A0A166E7G9"/>
<evidence type="ECO:0000256" key="1">
    <source>
        <dbReference type="RuleBase" id="RU365057"/>
    </source>
</evidence>
<accession>A0A166E7G9</accession>
<keyword evidence="6" id="KW-1185">Reference proteome</keyword>
<dbReference type="GO" id="GO:0015031">
    <property type="term" value="P:protein transport"/>
    <property type="evidence" value="ECO:0007669"/>
    <property type="project" value="UniProtKB-KW"/>
</dbReference>
<keyword evidence="1" id="KW-0539">Nucleus</keyword>
<feature type="compositionally biased region" description="Low complexity" evidence="2">
    <location>
        <begin position="318"/>
        <end position="327"/>
    </location>
</feature>
<sequence length="832" mass="93656">MSASKRYSMPEITPESLAASGRSSEKLSLPVLQSKMKCDPEGYETELSLLYSQFKSSLELFRQQAALNFTSISGIGGDPTVAKDLGDRAMFLAHVTPFYPRQLVEFPKELANFLRSAARTLPSFLRCQMTQALILLINRQTVEIGEILALFMELQTLGDRNLQKLAFSHVIHTIRRMNQKHKNEARNRSLQNILFPMLQEEDEAKAKRALVTLCDLHRRKVWFDDRTANAICSACFHTSPKIMIAALSFLLNYENIEDDDSDDSSSEDESTPQHQIVLSKEAVYKANNTGTTSSKKKKKAKLQRVIRSMKKQQRQSSEKTTSLSSYSPLNHLNDAQGFVEKMYSRLQTADKFEVRMMMVKVIARTIGLHRLILLNFYPYIQKYVQPHQRDVTTLLAAAVQACHDMVPPDAVEPLFRQIVNQFVHDRSRTEAISVGLNVVREICLRIPLLMTEDLLQDLVLYKKSNEKSVSSAARSLISLFRQVCPSLLIKKDRGRPINPKARPKAFGEVNVSSNVSGVELLQQDDEENEDDNGSDDDNEIEFGSSDNDSEDGTEIGTAYSGSEDSENQCGSSSESEDDLDLNSESMDNMQEENESSGDEDATDLSDDETDVCTEVNSDYEGNLEDSEHSQKASGKSVMDSDGVKRSKAKKRKFSDFDEELNAASKSLRALKKLAGEKEEPASVDLDDCILSNEDFKRIRELKAMKEAKIAMTQHGMLRKGVDGKSAPFKIPTSEQLSSKRVDAAKLEANIRKKLTKDERLAMVKAGREEREKYQSRAATKQKKTGGTSNKQKQHKKAMPIAAKRAKIAKSRQEKKNKQKHASKQFRGRKAWK</sequence>
<dbReference type="SUPFAM" id="SSF48371">
    <property type="entry name" value="ARM repeat"/>
    <property type="match status" value="1"/>
</dbReference>
<dbReference type="Gramene" id="KZN06198">
    <property type="protein sequence ID" value="KZN06198"/>
    <property type="gene ID" value="DCAR_007035"/>
</dbReference>
<feature type="region of interest" description="Disordered" evidence="2">
    <location>
        <begin position="287"/>
        <end position="328"/>
    </location>
</feature>
<reference evidence="5" key="2">
    <citation type="submission" date="2022-03" db="EMBL/GenBank/DDBJ databases">
        <title>Draft title - Genomic analysis of global carrot germplasm unveils the trajectory of domestication and the origin of high carotenoid orange carrot.</title>
        <authorList>
            <person name="Iorizzo M."/>
            <person name="Ellison S."/>
            <person name="Senalik D."/>
            <person name="Macko-Podgorni A."/>
            <person name="Grzebelus D."/>
            <person name="Bostan H."/>
            <person name="Rolling W."/>
            <person name="Curaba J."/>
            <person name="Simon P."/>
        </authorList>
    </citation>
    <scope>NUCLEOTIDE SEQUENCE</scope>
    <source>
        <tissue evidence="5">Leaf</tissue>
    </source>
</reference>
<dbReference type="InterPro" id="IPR012977">
    <property type="entry name" value="SDA1_N"/>
</dbReference>
<feature type="compositionally biased region" description="Basic residues" evidence="2">
    <location>
        <begin position="791"/>
        <end position="809"/>
    </location>
</feature>
<feature type="compositionally biased region" description="Acidic residues" evidence="2">
    <location>
        <begin position="522"/>
        <end position="540"/>
    </location>
</feature>
<feature type="compositionally biased region" description="Acidic residues" evidence="2">
    <location>
        <begin position="589"/>
        <end position="611"/>
    </location>
</feature>
<evidence type="ECO:0000259" key="3">
    <source>
        <dbReference type="Pfam" id="PF08158"/>
    </source>
</evidence>
<proteinExistence type="inferred from homology"/>
<evidence type="ECO:0000313" key="6">
    <source>
        <dbReference type="Proteomes" id="UP000077755"/>
    </source>
</evidence>
<evidence type="ECO:0000313" key="4">
    <source>
        <dbReference type="EMBL" id="KZN06198.1"/>
    </source>
</evidence>
<feature type="region of interest" description="Disordered" evidence="2">
    <location>
        <begin position="718"/>
        <end position="738"/>
    </location>
</feature>
<dbReference type="GO" id="GO:0042273">
    <property type="term" value="P:ribosomal large subunit biogenesis"/>
    <property type="evidence" value="ECO:0007669"/>
    <property type="project" value="UniProtKB-UniRule"/>
</dbReference>
<feature type="compositionally biased region" description="Basic residues" evidence="2">
    <location>
        <begin position="294"/>
        <end position="313"/>
    </location>
</feature>